<dbReference type="eggNOG" id="KOG1988">
    <property type="taxonomic scope" value="Eukaryota"/>
</dbReference>
<feature type="domain" description="Integrator complex subunit 7 N-terminal" evidence="2">
    <location>
        <begin position="25"/>
        <end position="363"/>
    </location>
</feature>
<evidence type="ECO:0008006" key="5">
    <source>
        <dbReference type="Google" id="ProtNLM"/>
    </source>
</evidence>
<name>W9RE68_9ROSA</name>
<reference evidence="4" key="1">
    <citation type="submission" date="2013-01" db="EMBL/GenBank/DDBJ databases">
        <title>Draft Genome Sequence of a Mulberry Tree, Morus notabilis C.K. Schneid.</title>
        <authorList>
            <person name="He N."/>
            <person name="Zhao S."/>
        </authorList>
    </citation>
    <scope>NUCLEOTIDE SEQUENCE</scope>
</reference>
<dbReference type="GO" id="GO:0034472">
    <property type="term" value="P:snRNA 3'-end processing"/>
    <property type="evidence" value="ECO:0007669"/>
    <property type="project" value="TreeGrafter"/>
</dbReference>
<evidence type="ECO:0000313" key="4">
    <source>
        <dbReference type="Proteomes" id="UP000030645"/>
    </source>
</evidence>
<dbReference type="PANTHER" id="PTHR13322:SF2">
    <property type="entry name" value="INTEGRATOR COMPLEX SUBUNIT 7"/>
    <property type="match status" value="1"/>
</dbReference>
<evidence type="ECO:0000313" key="3">
    <source>
        <dbReference type="EMBL" id="EXB66979.1"/>
    </source>
</evidence>
<sequence length="1084" mass="121495">MNVGLVEKSGMERNSAACAMQWSIDLEKGLRSKIPGQPSEAILDFGPRLRQWSRERGPTFVAHHMFDLIPGEDRLFANAIFLRLADAFRFGDEKIRVSVAKVFLMEYRSREKRKGYKGLLSKGRVSNSMELLSRVKIVFDNGDVCSRALALVIFGCWADFAKDSANIRYLVLSSMVSPHVLEAKAALFAAGCFCELSDDFPCVVLEMLTNLMTSSETLSPIRLAAARLYAKMGCSYSTATRAYKRGLKLALDSAEEDYQVALLISLSKIACTSTILISDQVLLCMQSDSTVDSLDLDKLSTIAEDVSPSPIRSMSLLAILVLVDISYKFKCRRERGSVLVRPSPVPSQVVSKIFNRISFLVKSLFDPCHTDSVVYQELNNLLNLLLSMVREHPDLDVLVLDQIFVLVRHLSRMNENVMSTAQIDSLVHESSNTDQGKSATIRGKLACKVYSFLVTYLEDLSEAGSITMPVFEKVKLLVEHVCECKLLNSYTHTLFSLLLHSSVIWGNISEESFKLDGNSGILPHNYSIEHELITIEFAKKLMEENKYWPAYKAGMYSACQGAWFTCTFIFQPLIAQVRSDLCGCWIKSLLQFAHSEIQIMLFHLTKQDSSITVRSETIKLPLRYLSDDQDEMDHDALYEPCYSKVLLSAYNSICSSKEVLDASATSGQMFCFQRWFLSLRAKALRAVVDALETLGTILSGGSNWWVGKSFVAEFVLSFKKIAQLSMQLKRLAKEFDLFSASFIDIDSKSSKVISALALSSSLLAFITGFALFIPTLPETLSGLKNSKTNLQAHLIQNLAGRLCHADHEISSKLCQLLDVSEHQRINCCHLQLGSQAFNLACEARDVLSLCSYAVSEVARLRSEADITHNEENTSRVIEDGIQLTLKILEKWTQIPLRTPKYFFQLRSCIGSELFAVSSTKNPDGIYVSRGYQLSLSLCLQLRNVPPDLPVRLAKFYCMLYCSESFQEPRPVQENNEQSKSSRQAWETDDMVEVNARLLHYVTHRVTNNTNGGKSGCGIDDCGFVNAFVCVEPNERWQGFSSCLLDVSRFPAGSYRIKWCSCCIDDQGNYWNLLPFNAGPVFTVE</sequence>
<dbReference type="AlphaFoldDB" id="W9RE68"/>
<keyword evidence="4" id="KW-1185">Reference proteome</keyword>
<dbReference type="Pfam" id="PF22966">
    <property type="entry name" value="INTS7_C_plants"/>
    <property type="match status" value="1"/>
</dbReference>
<protein>
    <recommendedName>
        <fullName evidence="5">Integrator complex subunit 7</fullName>
    </recommendedName>
</protein>
<evidence type="ECO:0000259" key="1">
    <source>
        <dbReference type="Pfam" id="PF22966"/>
    </source>
</evidence>
<dbReference type="InterPro" id="IPR055195">
    <property type="entry name" value="INTS7_C_plant"/>
</dbReference>
<dbReference type="Pfam" id="PF24436">
    <property type="entry name" value="INTS7_N"/>
    <property type="match status" value="1"/>
</dbReference>
<dbReference type="GO" id="GO:0032039">
    <property type="term" value="C:integrator complex"/>
    <property type="evidence" value="ECO:0007669"/>
    <property type="project" value="InterPro"/>
</dbReference>
<dbReference type="Proteomes" id="UP000030645">
    <property type="component" value="Unassembled WGS sequence"/>
</dbReference>
<dbReference type="EMBL" id="KE344559">
    <property type="protein sequence ID" value="EXB66979.1"/>
    <property type="molecule type" value="Genomic_DNA"/>
</dbReference>
<dbReference type="InterPro" id="IPR056516">
    <property type="entry name" value="INTS7_N"/>
</dbReference>
<gene>
    <name evidence="3" type="ORF">L484_004904</name>
</gene>
<dbReference type="PANTHER" id="PTHR13322">
    <property type="entry name" value="C1ORF73 PROTEIN"/>
    <property type="match status" value="1"/>
</dbReference>
<organism evidence="3 4">
    <name type="scientific">Morus notabilis</name>
    <dbReference type="NCBI Taxonomy" id="981085"/>
    <lineage>
        <taxon>Eukaryota</taxon>
        <taxon>Viridiplantae</taxon>
        <taxon>Streptophyta</taxon>
        <taxon>Embryophyta</taxon>
        <taxon>Tracheophyta</taxon>
        <taxon>Spermatophyta</taxon>
        <taxon>Magnoliopsida</taxon>
        <taxon>eudicotyledons</taxon>
        <taxon>Gunneridae</taxon>
        <taxon>Pentapetalae</taxon>
        <taxon>rosids</taxon>
        <taxon>fabids</taxon>
        <taxon>Rosales</taxon>
        <taxon>Moraceae</taxon>
        <taxon>Moreae</taxon>
        <taxon>Morus</taxon>
    </lineage>
</organism>
<accession>W9RE68</accession>
<proteinExistence type="predicted"/>
<dbReference type="InterPro" id="IPR033060">
    <property type="entry name" value="INTS7"/>
</dbReference>
<feature type="domain" description="Integrator complex subunit 7-like C-terminal" evidence="1">
    <location>
        <begin position="910"/>
        <end position="1084"/>
    </location>
</feature>
<dbReference type="STRING" id="981085.W9RE68"/>
<evidence type="ECO:0000259" key="2">
    <source>
        <dbReference type="Pfam" id="PF24436"/>
    </source>
</evidence>